<proteinExistence type="predicted"/>
<dbReference type="InterPro" id="IPR034660">
    <property type="entry name" value="DinB/YfiT-like"/>
</dbReference>
<dbReference type="EMBL" id="CP136865">
    <property type="protein sequence ID" value="WOJ96992.1"/>
    <property type="molecule type" value="Genomic_DNA"/>
</dbReference>
<dbReference type="PANTHER" id="PTHR36922">
    <property type="entry name" value="BLL2446 PROTEIN"/>
    <property type="match status" value="1"/>
</dbReference>
<dbReference type="SUPFAM" id="SSF109854">
    <property type="entry name" value="DinB/YfiT-like putative metalloenzymes"/>
    <property type="match status" value="1"/>
</dbReference>
<dbReference type="Proteomes" id="UP001626549">
    <property type="component" value="Chromosome"/>
</dbReference>
<dbReference type="InterPro" id="IPR018531">
    <property type="entry name" value="DUF1993"/>
</dbReference>
<name>A0ABZ0ID71_9GAMM</name>
<reference evidence="1 2" key="1">
    <citation type="submission" date="2023-10" db="EMBL/GenBank/DDBJ databases">
        <title>Two novel species belonging to the OM43/NOR5 clade.</title>
        <authorList>
            <person name="Park M."/>
        </authorList>
    </citation>
    <scope>NUCLEOTIDE SEQUENCE [LARGE SCALE GENOMIC DNA]</scope>
    <source>
        <strain evidence="1 2">IMCC45268</strain>
    </source>
</reference>
<sequence length="172" mass="19231">MTVSLYEVTVDSYLQMLASSKDVLERGAEYAKSHGANPDDLVKLSLHDDMAPLSFQVISVWHHSLGAIKGMREGVFTPPPKKPDLDYAGLQGLIDEALDFVNTVNREEIDALSEKPMVFRVGEREVPFTMNNFALSFSLPNLYFHATTLYDLLRMHGVPLGKMNYLGQLRVG</sequence>
<dbReference type="Pfam" id="PF09351">
    <property type="entry name" value="DUF1993"/>
    <property type="match status" value="1"/>
</dbReference>
<protein>
    <submittedName>
        <fullName evidence="1">DUF1993 domain-containing protein</fullName>
    </submittedName>
</protein>
<evidence type="ECO:0000313" key="1">
    <source>
        <dbReference type="EMBL" id="WOJ96992.1"/>
    </source>
</evidence>
<dbReference type="Gene3D" id="1.20.120.450">
    <property type="entry name" value="dinb family like domain"/>
    <property type="match status" value="1"/>
</dbReference>
<accession>A0ABZ0ID71</accession>
<dbReference type="PANTHER" id="PTHR36922:SF1">
    <property type="entry name" value="DUF1993 DOMAIN-CONTAINING PROTEIN"/>
    <property type="match status" value="1"/>
</dbReference>
<dbReference type="RefSeq" id="WP_407327678.1">
    <property type="nucleotide sequence ID" value="NZ_CP136865.1"/>
</dbReference>
<organism evidence="1 2">
    <name type="scientific">Congregibacter brevis</name>
    <dbReference type="NCBI Taxonomy" id="3081201"/>
    <lineage>
        <taxon>Bacteria</taxon>
        <taxon>Pseudomonadati</taxon>
        <taxon>Pseudomonadota</taxon>
        <taxon>Gammaproteobacteria</taxon>
        <taxon>Cellvibrionales</taxon>
        <taxon>Halieaceae</taxon>
        <taxon>Congregibacter</taxon>
    </lineage>
</organism>
<evidence type="ECO:0000313" key="2">
    <source>
        <dbReference type="Proteomes" id="UP001626549"/>
    </source>
</evidence>
<keyword evidence="2" id="KW-1185">Reference proteome</keyword>
<gene>
    <name evidence="1" type="ORF">R0137_00115</name>
</gene>